<feature type="domain" description="Response regulatory" evidence="2">
    <location>
        <begin position="3"/>
        <end position="131"/>
    </location>
</feature>
<keyword evidence="4" id="KW-1185">Reference proteome</keyword>
<dbReference type="PROSITE" id="PS50110">
    <property type="entry name" value="RESPONSE_REGULATORY"/>
    <property type="match status" value="1"/>
</dbReference>
<dbReference type="PANTHER" id="PTHR44520">
    <property type="entry name" value="RESPONSE REGULATOR RCP1-RELATED"/>
    <property type="match status" value="1"/>
</dbReference>
<comment type="caution">
    <text evidence="3">The sequence shown here is derived from an EMBL/GenBank/DDBJ whole genome shotgun (WGS) entry which is preliminary data.</text>
</comment>
<dbReference type="PANTHER" id="PTHR44520:SF1">
    <property type="entry name" value="TWO-COMPONENT SYSTEM REGULATORY PROTEIN"/>
    <property type="match status" value="1"/>
</dbReference>
<gene>
    <name evidence="3" type="ORF">J2I46_14700</name>
</gene>
<dbReference type="RefSeq" id="WP_207329803.1">
    <property type="nucleotide sequence ID" value="NZ_JAFMYW010000004.1"/>
</dbReference>
<dbReference type="CDD" id="cd17557">
    <property type="entry name" value="REC_Rcp-like"/>
    <property type="match status" value="1"/>
</dbReference>
<dbReference type="SUPFAM" id="SSF52172">
    <property type="entry name" value="CheY-like"/>
    <property type="match status" value="1"/>
</dbReference>
<sequence length="144" mass="15997">MIDILYIEDNADDADIFSRLIKKLNQPVKYTILSSGTEAIAYLSGNGSYHDPATAPMPKLVLLDLNLSGMSGLDILAWARSRERTRCLPIVAFSTSDNPTDIQQAYAEGINAYIVKPGSYQETGTLLQRLCQFWLADNICTDYK</sequence>
<organism evidence="3 4">
    <name type="scientific">Fibrella forsythiae</name>
    <dbReference type="NCBI Taxonomy" id="2817061"/>
    <lineage>
        <taxon>Bacteria</taxon>
        <taxon>Pseudomonadati</taxon>
        <taxon>Bacteroidota</taxon>
        <taxon>Cytophagia</taxon>
        <taxon>Cytophagales</taxon>
        <taxon>Spirosomataceae</taxon>
        <taxon>Fibrella</taxon>
    </lineage>
</organism>
<dbReference type="Proteomes" id="UP000664628">
    <property type="component" value="Unassembled WGS sequence"/>
</dbReference>
<name>A0ABS3JIM0_9BACT</name>
<protein>
    <submittedName>
        <fullName evidence="3">Response regulator</fullName>
    </submittedName>
</protein>
<evidence type="ECO:0000313" key="4">
    <source>
        <dbReference type="Proteomes" id="UP000664628"/>
    </source>
</evidence>
<evidence type="ECO:0000256" key="1">
    <source>
        <dbReference type="PROSITE-ProRule" id="PRU00169"/>
    </source>
</evidence>
<dbReference type="InterPro" id="IPR001789">
    <property type="entry name" value="Sig_transdc_resp-reg_receiver"/>
</dbReference>
<dbReference type="InterPro" id="IPR052893">
    <property type="entry name" value="TCS_response_regulator"/>
</dbReference>
<feature type="modified residue" description="4-aspartylphosphate" evidence="1">
    <location>
        <position position="64"/>
    </location>
</feature>
<reference evidence="3 4" key="1">
    <citation type="submission" date="2021-03" db="EMBL/GenBank/DDBJ databases">
        <title>Fibrella sp. HMF5405 genome sequencing and assembly.</title>
        <authorList>
            <person name="Kang H."/>
            <person name="Kim H."/>
            <person name="Bae S."/>
            <person name="Joh K."/>
        </authorList>
    </citation>
    <scope>NUCLEOTIDE SEQUENCE [LARGE SCALE GENOMIC DNA]</scope>
    <source>
        <strain evidence="3 4">HMF5405</strain>
    </source>
</reference>
<dbReference type="Gene3D" id="3.40.50.2300">
    <property type="match status" value="1"/>
</dbReference>
<dbReference type="InterPro" id="IPR011006">
    <property type="entry name" value="CheY-like_superfamily"/>
</dbReference>
<dbReference type="SMART" id="SM00448">
    <property type="entry name" value="REC"/>
    <property type="match status" value="1"/>
</dbReference>
<dbReference type="Pfam" id="PF00072">
    <property type="entry name" value="Response_reg"/>
    <property type="match status" value="1"/>
</dbReference>
<evidence type="ECO:0000313" key="3">
    <source>
        <dbReference type="EMBL" id="MBO0949842.1"/>
    </source>
</evidence>
<keyword evidence="1" id="KW-0597">Phosphoprotein</keyword>
<dbReference type="EMBL" id="JAFMYW010000004">
    <property type="protein sequence ID" value="MBO0949842.1"/>
    <property type="molecule type" value="Genomic_DNA"/>
</dbReference>
<evidence type="ECO:0000259" key="2">
    <source>
        <dbReference type="PROSITE" id="PS50110"/>
    </source>
</evidence>
<proteinExistence type="predicted"/>
<accession>A0ABS3JIM0</accession>